<dbReference type="EMBL" id="JAACJN010000110">
    <property type="protein sequence ID" value="KAF5372431.1"/>
    <property type="molecule type" value="Genomic_DNA"/>
</dbReference>
<dbReference type="Gene3D" id="2.60.120.330">
    <property type="entry name" value="B-lactam Antibiotic, Isopenicillin N Synthase, Chain"/>
    <property type="match status" value="1"/>
</dbReference>
<keyword evidence="4" id="KW-1185">Reference proteome</keyword>
<comment type="similarity">
    <text evidence="1">Belongs to the UPF0612 family.</text>
</comment>
<dbReference type="Pfam" id="PF08593">
    <property type="entry name" value="Mug135_C"/>
    <property type="match status" value="1"/>
</dbReference>
<feature type="domain" description="Fe2OG dioxygenase" evidence="2">
    <location>
        <begin position="183"/>
        <end position="300"/>
    </location>
</feature>
<evidence type="ECO:0000259" key="2">
    <source>
        <dbReference type="PROSITE" id="PS51471"/>
    </source>
</evidence>
<dbReference type="InterPro" id="IPR027443">
    <property type="entry name" value="IPNS-like_sf"/>
</dbReference>
<comment type="caution">
    <text evidence="3">The sequence shown here is derived from an EMBL/GenBank/DDBJ whole genome shotgun (WGS) entry which is preliminary data.</text>
</comment>
<evidence type="ECO:0000313" key="4">
    <source>
        <dbReference type="Proteomes" id="UP000518752"/>
    </source>
</evidence>
<dbReference type="AlphaFoldDB" id="A0A8H5GWN0"/>
<dbReference type="Proteomes" id="UP000518752">
    <property type="component" value="Unassembled WGS sequence"/>
</dbReference>
<dbReference type="PROSITE" id="PS51471">
    <property type="entry name" value="FE2OG_OXY"/>
    <property type="match status" value="1"/>
</dbReference>
<dbReference type="Pfam" id="PF03171">
    <property type="entry name" value="2OG-FeII_Oxy"/>
    <property type="match status" value="1"/>
</dbReference>
<dbReference type="InterPro" id="IPR050231">
    <property type="entry name" value="Iron_ascorbate_oxido_reductase"/>
</dbReference>
<accession>A0A8H5GWN0</accession>
<name>A0A8H5GWN0_9AGAR</name>
<dbReference type="OrthoDB" id="288590at2759"/>
<dbReference type="SUPFAM" id="SSF51197">
    <property type="entry name" value="Clavaminate synthase-like"/>
    <property type="match status" value="1"/>
</dbReference>
<dbReference type="InterPro" id="IPR013902">
    <property type="entry name" value="Mug135-like_C"/>
</dbReference>
<evidence type="ECO:0000256" key="1">
    <source>
        <dbReference type="ARBA" id="ARBA00005788"/>
    </source>
</evidence>
<dbReference type="InterPro" id="IPR005123">
    <property type="entry name" value="Oxoglu/Fe-dep_dioxygenase_dom"/>
</dbReference>
<reference evidence="3 4" key="1">
    <citation type="journal article" date="2020" name="ISME J.">
        <title>Uncovering the hidden diversity of litter-decomposition mechanisms in mushroom-forming fungi.</title>
        <authorList>
            <person name="Floudas D."/>
            <person name="Bentzer J."/>
            <person name="Ahren D."/>
            <person name="Johansson T."/>
            <person name="Persson P."/>
            <person name="Tunlid A."/>
        </authorList>
    </citation>
    <scope>NUCLEOTIDE SEQUENCE [LARGE SCALE GENOMIC DNA]</scope>
    <source>
        <strain evidence="3 4">CBS 406.79</strain>
    </source>
</reference>
<dbReference type="Pfam" id="PF14226">
    <property type="entry name" value="DIOX_N"/>
    <property type="match status" value="1"/>
</dbReference>
<organism evidence="3 4">
    <name type="scientific">Collybiopsis confluens</name>
    <dbReference type="NCBI Taxonomy" id="2823264"/>
    <lineage>
        <taxon>Eukaryota</taxon>
        <taxon>Fungi</taxon>
        <taxon>Dikarya</taxon>
        <taxon>Basidiomycota</taxon>
        <taxon>Agaricomycotina</taxon>
        <taxon>Agaricomycetes</taxon>
        <taxon>Agaricomycetidae</taxon>
        <taxon>Agaricales</taxon>
        <taxon>Marasmiineae</taxon>
        <taxon>Omphalotaceae</taxon>
        <taxon>Collybiopsis</taxon>
    </lineage>
</organism>
<protein>
    <recommendedName>
        <fullName evidence="2">Fe2OG dioxygenase domain-containing protein</fullName>
    </recommendedName>
</protein>
<dbReference type="PANTHER" id="PTHR47990">
    <property type="entry name" value="2-OXOGLUTARATE (2OG) AND FE(II)-DEPENDENT OXYGENASE SUPERFAMILY PROTEIN-RELATED"/>
    <property type="match status" value="1"/>
</dbReference>
<dbReference type="InterPro" id="IPR026992">
    <property type="entry name" value="DIOX_N"/>
</dbReference>
<evidence type="ECO:0000313" key="3">
    <source>
        <dbReference type="EMBL" id="KAF5372431.1"/>
    </source>
</evidence>
<sequence length="645" mass="73100">MVQPISSLPVVDFARFMGGSSEDALETARHLFTACRDVGFAYLINTGIPQEQIDGMFDWSAKLFALPIETKLKAPHPPEGWFHRGYSGVGREQVSQMVFDPNELKSIRDGKFPDFKESFDIGNEQFGPLPNIWIPEVAFPGFKAYATNFYNICRAFQTSALFPALAMGMDLPIDFFLRYHEDGNNQLRLLHYPQAPTSVFESGKKGRVGTHTDFGTATLLFQDDCGGLEVEHPSRPGEFMHVPPIPGTVLLNIGDLLMRWSNDTLKSTLHRVRAPPRRDGDNGNSGITKERYSIPYFMCVDQDKTVECLHGCFGPDKPKKYEPIKAGDYVNMRASPSRWLNGKQGNRNNTSKYCASFGVEWYTKSERRSIKDGFKIGRQALHELTKEEPTIDTEAFASVLAYETAVRNARAPSQSASVASTPRWFRRWDKKRNKRLEEMESTFNRLETNQASLMQTQATLVQKVNETNKTVRKMQKSLTPVLISYCRQYNARNNLSNDGPFLEVPFRDGSLPWNKTFGDHILRSLDTSASIEDLSAVESRFYFEGYFPDTFVPPHDQRKIHIEAAISRPRSLCGQRCGTEWNRLLGYGMPQIWLERNVFSLILRLPSTMVSGHTPSNDSWDMTIVSDIRDVLELHLPCGGSHDLS</sequence>
<dbReference type="InterPro" id="IPR044861">
    <property type="entry name" value="IPNS-like_FE2OG_OXY"/>
</dbReference>
<proteinExistence type="inferred from homology"/>
<gene>
    <name evidence="3" type="ORF">D9757_009911</name>
</gene>